<reference evidence="2 3" key="1">
    <citation type="submission" date="2016-11" db="EMBL/GenBank/DDBJ databases">
        <authorList>
            <person name="Jaros S."/>
            <person name="Januszkiewicz K."/>
            <person name="Wedrychowicz H."/>
        </authorList>
    </citation>
    <scope>NUCLEOTIDE SEQUENCE [LARGE SCALE GENOMIC DNA]</scope>
    <source>
        <strain evidence="2 3">GAS242</strain>
    </source>
</reference>
<dbReference type="Gene3D" id="3.40.50.1820">
    <property type="entry name" value="alpha/beta hydrolase"/>
    <property type="match status" value="1"/>
</dbReference>
<dbReference type="PANTHER" id="PTHR43433">
    <property type="entry name" value="HYDROLASE, ALPHA/BETA FOLD FAMILY PROTEIN"/>
    <property type="match status" value="1"/>
</dbReference>
<dbReference type="PRINTS" id="PR00111">
    <property type="entry name" value="ABHYDROLASE"/>
</dbReference>
<keyword evidence="2" id="KW-0378">Hydrolase</keyword>
<dbReference type="RefSeq" id="WP_079570167.1">
    <property type="nucleotide sequence ID" value="NZ_LT670818.1"/>
</dbReference>
<dbReference type="Proteomes" id="UP000190675">
    <property type="component" value="Chromosome I"/>
</dbReference>
<dbReference type="EMBL" id="LT670818">
    <property type="protein sequence ID" value="SHH36529.1"/>
    <property type="molecule type" value="Genomic_DNA"/>
</dbReference>
<dbReference type="AlphaFoldDB" id="A0A1M5SDH8"/>
<name>A0A1M5SDH8_9BRAD</name>
<evidence type="ECO:0000313" key="3">
    <source>
        <dbReference type="Proteomes" id="UP000190675"/>
    </source>
</evidence>
<sequence length="264" mass="29176">MPETVRNGARLHWYVDGSGPPLVLAAGLGGTATFWHANIPALAKHFTVLAFDQRGTGRSSRVEVESVEEMSADLIAILDAAGIERAAYLGHSTGGAIGVATALDYPDRISSLVIYASTTCGDTYRQRIFDLRLHLLSHLGLLAYAKYTTLLLYPPYWINGNDAKLRELELSTSKQLGDAKVQGSRLDAILKFDRRKELGRLNLPTLVVCCEDDVLTPSYFSREYANLIPHAKLMLVPRGGHAYAQTEPDEFNETVLKFFLSQRH</sequence>
<feature type="domain" description="AB hydrolase-1" evidence="1">
    <location>
        <begin position="20"/>
        <end position="241"/>
    </location>
</feature>
<dbReference type="InterPro" id="IPR029058">
    <property type="entry name" value="AB_hydrolase_fold"/>
</dbReference>
<proteinExistence type="predicted"/>
<gene>
    <name evidence="2" type="ORF">SAMN05444169_7079</name>
</gene>
<organism evidence="2 3">
    <name type="scientific">Bradyrhizobium erythrophlei</name>
    <dbReference type="NCBI Taxonomy" id="1437360"/>
    <lineage>
        <taxon>Bacteria</taxon>
        <taxon>Pseudomonadati</taxon>
        <taxon>Pseudomonadota</taxon>
        <taxon>Alphaproteobacteria</taxon>
        <taxon>Hyphomicrobiales</taxon>
        <taxon>Nitrobacteraceae</taxon>
        <taxon>Bradyrhizobium</taxon>
    </lineage>
</organism>
<accession>A0A1M5SDH8</accession>
<dbReference type="InterPro" id="IPR050471">
    <property type="entry name" value="AB_hydrolase"/>
</dbReference>
<dbReference type="SUPFAM" id="SSF53474">
    <property type="entry name" value="alpha/beta-Hydrolases"/>
    <property type="match status" value="1"/>
</dbReference>
<dbReference type="GO" id="GO:0016787">
    <property type="term" value="F:hydrolase activity"/>
    <property type="evidence" value="ECO:0007669"/>
    <property type="project" value="UniProtKB-KW"/>
</dbReference>
<protein>
    <submittedName>
        <fullName evidence="2">Aminoacrylate hydrolase</fullName>
    </submittedName>
</protein>
<evidence type="ECO:0000313" key="2">
    <source>
        <dbReference type="EMBL" id="SHH36529.1"/>
    </source>
</evidence>
<dbReference type="PANTHER" id="PTHR43433:SF10">
    <property type="entry name" value="AB HYDROLASE-1 DOMAIN-CONTAINING PROTEIN"/>
    <property type="match status" value="1"/>
</dbReference>
<evidence type="ECO:0000259" key="1">
    <source>
        <dbReference type="Pfam" id="PF00561"/>
    </source>
</evidence>
<dbReference type="InterPro" id="IPR000073">
    <property type="entry name" value="AB_hydrolase_1"/>
</dbReference>
<dbReference type="Pfam" id="PF00561">
    <property type="entry name" value="Abhydrolase_1"/>
    <property type="match status" value="1"/>
</dbReference>
<dbReference type="OrthoDB" id="5491135at2"/>